<dbReference type="SUPFAM" id="SSF52833">
    <property type="entry name" value="Thioredoxin-like"/>
    <property type="match status" value="1"/>
</dbReference>
<reference evidence="6" key="1">
    <citation type="submission" date="2007-05" db="EMBL/GenBank/DDBJ databases">
        <title>Three different potato glutaredoxins induced during suberization express differently in biotic and abiotic stress.</title>
        <authorList>
            <person name="Jeon J.H."/>
            <person name="Kim H.S."/>
            <person name="Joung H."/>
        </authorList>
    </citation>
    <scope>NUCLEOTIDE SEQUENCE</scope>
</reference>
<dbReference type="CDD" id="cd03419">
    <property type="entry name" value="GRX_GRXh_1_2_like"/>
    <property type="match status" value="1"/>
</dbReference>
<dbReference type="InterPro" id="IPR011899">
    <property type="entry name" value="Glutaredoxin_euk/vir"/>
</dbReference>
<proteinExistence type="evidence at transcript level"/>
<dbReference type="PRINTS" id="PR00160">
    <property type="entry name" value="GLUTAREDOXIN"/>
</dbReference>
<name>B3F8F3_SOLTU</name>
<sequence length="125" mass="13756">MGSMFSSPQFTKEQMEIAITKAKQIVSSNPVVVFSKTYCGYCTRVKQLLSQLGATFKVIELDQESDGDEVQQALLEWTRQRTVPNVFIGGEHVGGCDSVLEKHQQGKLLPMLKDAAAIPNNPAKV</sequence>
<keyword evidence="3" id="KW-0813">Transport</keyword>
<evidence type="ECO:0000256" key="1">
    <source>
        <dbReference type="ARBA" id="ARBA00002549"/>
    </source>
</evidence>
<dbReference type="GeneID" id="102577528"/>
<evidence type="ECO:0000259" key="5">
    <source>
        <dbReference type="Pfam" id="PF00462"/>
    </source>
</evidence>
<dbReference type="KEGG" id="sot:102577528"/>
<accession>B3F8F3</accession>
<dbReference type="PROSITE" id="PS51354">
    <property type="entry name" value="GLUTAREDOXIN_2"/>
    <property type="match status" value="1"/>
</dbReference>
<evidence type="ECO:0000256" key="2">
    <source>
        <dbReference type="ARBA" id="ARBA00007190"/>
    </source>
</evidence>
<dbReference type="AlphaFoldDB" id="B3F8F3"/>
<dbReference type="PANTHER" id="PTHR45694">
    <property type="entry name" value="GLUTAREDOXIN 2"/>
    <property type="match status" value="1"/>
</dbReference>
<dbReference type="InterPro" id="IPR036249">
    <property type="entry name" value="Thioredoxin-like_sf"/>
</dbReference>
<keyword evidence="3" id="KW-0249">Electron transport</keyword>
<evidence type="ECO:0000256" key="3">
    <source>
        <dbReference type="ARBA" id="ARBA00022982"/>
    </source>
</evidence>
<dbReference type="ExpressionAtlas" id="B3F8F3">
    <property type="expression patterns" value="baseline"/>
</dbReference>
<evidence type="ECO:0000313" key="6">
    <source>
        <dbReference type="EMBL" id="ABU96709.1"/>
    </source>
</evidence>
<dbReference type="NCBIfam" id="TIGR02180">
    <property type="entry name" value="GRX_euk"/>
    <property type="match status" value="1"/>
</dbReference>
<keyword evidence="4" id="KW-0676">Redox-active center</keyword>
<dbReference type="RefSeq" id="NP_001275104.1">
    <property type="nucleotide sequence ID" value="NM_001288175.1"/>
</dbReference>
<comment type="similarity">
    <text evidence="2">Belongs to the glutaredoxin family. CPYC subfamily.</text>
</comment>
<evidence type="ECO:0000256" key="4">
    <source>
        <dbReference type="ARBA" id="ARBA00023284"/>
    </source>
</evidence>
<dbReference type="FunFam" id="3.40.30.10:FF:000093">
    <property type="entry name" value="Glutaredoxin 2"/>
    <property type="match status" value="1"/>
</dbReference>
<dbReference type="PANTHER" id="PTHR45694:SF13">
    <property type="entry name" value="GLUTAREDOXIN-C1"/>
    <property type="match status" value="1"/>
</dbReference>
<protein>
    <submittedName>
        <fullName evidence="6">Glutaredoxin</fullName>
    </submittedName>
</protein>
<dbReference type="InterPro" id="IPR002109">
    <property type="entry name" value="Glutaredoxin"/>
</dbReference>
<dbReference type="EMBL" id="EF635996">
    <property type="protein sequence ID" value="ABU96709.1"/>
    <property type="molecule type" value="mRNA"/>
</dbReference>
<dbReference type="Pfam" id="PF00462">
    <property type="entry name" value="Glutaredoxin"/>
    <property type="match status" value="1"/>
</dbReference>
<feature type="domain" description="Glutaredoxin" evidence="5">
    <location>
        <begin position="31"/>
        <end position="93"/>
    </location>
</feature>
<dbReference type="OrthoDB" id="418495at2759"/>
<dbReference type="InterPro" id="IPR014025">
    <property type="entry name" value="Glutaredoxin_subgr"/>
</dbReference>
<organism evidence="6">
    <name type="scientific">Solanum tuberosum</name>
    <name type="common">Potato</name>
    <dbReference type="NCBI Taxonomy" id="4113"/>
    <lineage>
        <taxon>Eukaryota</taxon>
        <taxon>Viridiplantae</taxon>
        <taxon>Streptophyta</taxon>
        <taxon>Embryophyta</taxon>
        <taxon>Tracheophyta</taxon>
        <taxon>Spermatophyta</taxon>
        <taxon>Magnoliopsida</taxon>
        <taxon>eudicotyledons</taxon>
        <taxon>Gunneridae</taxon>
        <taxon>Pentapetalae</taxon>
        <taxon>asterids</taxon>
        <taxon>lamiids</taxon>
        <taxon>Solanales</taxon>
        <taxon>Solanaceae</taxon>
        <taxon>Solanoideae</taxon>
        <taxon>Solaneae</taxon>
        <taxon>Solanum</taxon>
    </lineage>
</organism>
<gene>
    <name evidence="6" type="primary">GRX2</name>
</gene>
<comment type="function">
    <text evidence="1">Has a glutathione-disulfide oxidoreductase activity in the presence of NADPH and glutathione reductase. Reduces low molecular weight disulfides and proteins.</text>
</comment>
<dbReference type="Gene3D" id="3.40.30.10">
    <property type="entry name" value="Glutaredoxin"/>
    <property type="match status" value="1"/>
</dbReference>